<protein>
    <submittedName>
        <fullName evidence="1">Uncharacterized protein</fullName>
    </submittedName>
</protein>
<dbReference type="Proteomes" id="UP000308600">
    <property type="component" value="Unassembled WGS sequence"/>
</dbReference>
<sequence>MSTGSGTPSRSPSPTPTPTPFPTTPRSLTIELKRQVATNARFKRRLESIEDKAAQAESRYSKIRKTASPVLAGRGIFRKATLFQDIQHDLIAEADRRALNLADPEFDALSPVEKAIAQRTRDRTYTAYKTVIDLVPALPQKLCDLTLGEEGLRLFIQALEKKAIDARGDDVRRLKEELAGWLNRFEPTPQPLFDKQRSNRGLTHDLTGKLLTPITWDWTDPALILALNPSFS</sequence>
<proteinExistence type="predicted"/>
<dbReference type="EMBL" id="ML209113">
    <property type="protein sequence ID" value="TFK58998.1"/>
    <property type="molecule type" value="Genomic_DNA"/>
</dbReference>
<accession>A0ACD2ZZL4</accession>
<name>A0ACD2ZZL4_9AGAR</name>
<reference evidence="1 2" key="1">
    <citation type="journal article" date="2019" name="Nat. Ecol. Evol.">
        <title>Megaphylogeny resolves global patterns of mushroom evolution.</title>
        <authorList>
            <person name="Varga T."/>
            <person name="Krizsan K."/>
            <person name="Foldi C."/>
            <person name="Dima B."/>
            <person name="Sanchez-Garcia M."/>
            <person name="Sanchez-Ramirez S."/>
            <person name="Szollosi G.J."/>
            <person name="Szarkandi J.G."/>
            <person name="Papp V."/>
            <person name="Albert L."/>
            <person name="Andreopoulos W."/>
            <person name="Angelini C."/>
            <person name="Antonin V."/>
            <person name="Barry K.W."/>
            <person name="Bougher N.L."/>
            <person name="Buchanan P."/>
            <person name="Buyck B."/>
            <person name="Bense V."/>
            <person name="Catcheside P."/>
            <person name="Chovatia M."/>
            <person name="Cooper J."/>
            <person name="Damon W."/>
            <person name="Desjardin D."/>
            <person name="Finy P."/>
            <person name="Geml J."/>
            <person name="Haridas S."/>
            <person name="Hughes K."/>
            <person name="Justo A."/>
            <person name="Karasinski D."/>
            <person name="Kautmanova I."/>
            <person name="Kiss B."/>
            <person name="Kocsube S."/>
            <person name="Kotiranta H."/>
            <person name="LaButti K.M."/>
            <person name="Lechner B.E."/>
            <person name="Liimatainen K."/>
            <person name="Lipzen A."/>
            <person name="Lukacs Z."/>
            <person name="Mihaltcheva S."/>
            <person name="Morgado L.N."/>
            <person name="Niskanen T."/>
            <person name="Noordeloos M.E."/>
            <person name="Ohm R.A."/>
            <person name="Ortiz-Santana B."/>
            <person name="Ovrebo C."/>
            <person name="Racz N."/>
            <person name="Riley R."/>
            <person name="Savchenko A."/>
            <person name="Shiryaev A."/>
            <person name="Soop K."/>
            <person name="Spirin V."/>
            <person name="Szebenyi C."/>
            <person name="Tomsovsky M."/>
            <person name="Tulloss R.E."/>
            <person name="Uehling J."/>
            <person name="Grigoriev I.V."/>
            <person name="Vagvolgyi C."/>
            <person name="Papp T."/>
            <person name="Martin F.M."/>
            <person name="Miettinen O."/>
            <person name="Hibbett D.S."/>
            <person name="Nagy L.G."/>
        </authorList>
    </citation>
    <scope>NUCLEOTIDE SEQUENCE [LARGE SCALE GENOMIC DNA]</scope>
    <source>
        <strain evidence="1 2">NL-1719</strain>
    </source>
</reference>
<gene>
    <name evidence="1" type="ORF">BDN72DRAFT_865509</name>
</gene>
<evidence type="ECO:0000313" key="1">
    <source>
        <dbReference type="EMBL" id="TFK58998.1"/>
    </source>
</evidence>
<organism evidence="1 2">
    <name type="scientific">Pluteus cervinus</name>
    <dbReference type="NCBI Taxonomy" id="181527"/>
    <lineage>
        <taxon>Eukaryota</taxon>
        <taxon>Fungi</taxon>
        <taxon>Dikarya</taxon>
        <taxon>Basidiomycota</taxon>
        <taxon>Agaricomycotina</taxon>
        <taxon>Agaricomycetes</taxon>
        <taxon>Agaricomycetidae</taxon>
        <taxon>Agaricales</taxon>
        <taxon>Pluteineae</taxon>
        <taxon>Pluteaceae</taxon>
        <taxon>Pluteus</taxon>
    </lineage>
</organism>
<keyword evidence="2" id="KW-1185">Reference proteome</keyword>
<evidence type="ECO:0000313" key="2">
    <source>
        <dbReference type="Proteomes" id="UP000308600"/>
    </source>
</evidence>